<dbReference type="InterPro" id="IPR025961">
    <property type="entry name" value="Metal_resist"/>
</dbReference>
<keyword evidence="1" id="KW-0812">Transmembrane</keyword>
<organism evidence="2 3">
    <name type="scientific">Phyllobacterium salinisoli</name>
    <dbReference type="NCBI Taxonomy" id="1899321"/>
    <lineage>
        <taxon>Bacteria</taxon>
        <taxon>Pseudomonadati</taxon>
        <taxon>Pseudomonadota</taxon>
        <taxon>Alphaproteobacteria</taxon>
        <taxon>Hyphomicrobiales</taxon>
        <taxon>Phyllobacteriaceae</taxon>
        <taxon>Phyllobacterium</taxon>
    </lineage>
</organism>
<proteinExistence type="predicted"/>
<keyword evidence="1" id="KW-1133">Transmembrane helix</keyword>
<protein>
    <recommendedName>
        <fullName evidence="4">Periplasmic heavy metal sensor</fullName>
    </recommendedName>
</protein>
<dbReference type="AlphaFoldDB" id="A0A368K0W3"/>
<feature type="transmembrane region" description="Helical" evidence="1">
    <location>
        <begin position="6"/>
        <end position="30"/>
    </location>
</feature>
<comment type="caution">
    <text evidence="2">The sequence shown here is derived from an EMBL/GenBank/DDBJ whole genome shotgun (WGS) entry which is preliminary data.</text>
</comment>
<dbReference type="Pfam" id="PF13801">
    <property type="entry name" value="Metal_resist"/>
    <property type="match status" value="1"/>
</dbReference>
<evidence type="ECO:0000313" key="2">
    <source>
        <dbReference type="EMBL" id="RCS23027.1"/>
    </source>
</evidence>
<accession>A0A368K0W3</accession>
<gene>
    <name evidence="2" type="ORF">DUT91_16305</name>
</gene>
<reference evidence="2 3" key="1">
    <citation type="submission" date="2018-07" db="EMBL/GenBank/DDBJ databases">
        <title>The draft genome of Phyllobacterium salinisoli.</title>
        <authorList>
            <person name="Liu L."/>
            <person name="Li L."/>
            <person name="Zhang X."/>
            <person name="Liang L."/>
        </authorList>
    </citation>
    <scope>NUCLEOTIDE SEQUENCE [LARGE SCALE GENOMIC DNA]</scope>
    <source>
        <strain evidence="2 3">LLAN61</strain>
    </source>
</reference>
<evidence type="ECO:0000313" key="3">
    <source>
        <dbReference type="Proteomes" id="UP000253420"/>
    </source>
</evidence>
<evidence type="ECO:0000256" key="1">
    <source>
        <dbReference type="SAM" id="Phobius"/>
    </source>
</evidence>
<dbReference type="RefSeq" id="WP_114441569.1">
    <property type="nucleotide sequence ID" value="NZ_QOZG01000006.1"/>
</dbReference>
<keyword evidence="1" id="KW-0472">Membrane</keyword>
<dbReference type="OrthoDB" id="8081295at2"/>
<dbReference type="EMBL" id="QOZG01000006">
    <property type="protein sequence ID" value="RCS23027.1"/>
    <property type="molecule type" value="Genomic_DNA"/>
</dbReference>
<sequence length="133" mass="15052">MKPFSWLRAVFFVVFAASLVGNFFALGYVFNSQRDAPAMSVLAEGAFSAYPEEVRVEFRRLLRENRPRTVEALRKLREARGQLASVAKSSPLNEVEVEKAMRDVRTATDALQRLMQELLLNALQNTDRARSSS</sequence>
<name>A0A368K0W3_9HYPH</name>
<keyword evidence="3" id="KW-1185">Reference proteome</keyword>
<dbReference type="Proteomes" id="UP000253420">
    <property type="component" value="Unassembled WGS sequence"/>
</dbReference>
<evidence type="ECO:0008006" key="4">
    <source>
        <dbReference type="Google" id="ProtNLM"/>
    </source>
</evidence>